<name>A0AAN8EYC6_9EURO</name>
<dbReference type="GO" id="GO:1902181">
    <property type="term" value="P:verruculogen biosynthetic process"/>
    <property type="evidence" value="ECO:0007669"/>
    <property type="project" value="UniProtKB-ARBA"/>
</dbReference>
<dbReference type="Gene3D" id="1.10.630.10">
    <property type="entry name" value="Cytochrome P450"/>
    <property type="match status" value="1"/>
</dbReference>
<evidence type="ECO:0000256" key="5">
    <source>
        <dbReference type="ARBA" id="ARBA00022692"/>
    </source>
</evidence>
<evidence type="ECO:0000313" key="15">
    <source>
        <dbReference type="Proteomes" id="UP001316803"/>
    </source>
</evidence>
<keyword evidence="10 13" id="KW-0503">Monooxygenase</keyword>
<comment type="subcellular location">
    <subcellularLocation>
        <location evidence="2">Membrane</location>
    </subcellularLocation>
</comment>
<dbReference type="GO" id="GO:0016020">
    <property type="term" value="C:membrane"/>
    <property type="evidence" value="ECO:0007669"/>
    <property type="project" value="UniProtKB-SubCell"/>
</dbReference>
<dbReference type="InterPro" id="IPR017972">
    <property type="entry name" value="Cyt_P450_CS"/>
</dbReference>
<comment type="similarity">
    <text evidence="3 13">Belongs to the cytochrome P450 family.</text>
</comment>
<dbReference type="Pfam" id="PF00067">
    <property type="entry name" value="p450"/>
    <property type="match status" value="1"/>
</dbReference>
<dbReference type="FunFam" id="1.10.630.10:FF:000063">
    <property type="entry name" value="Cytochrome P450 monooxygenase"/>
    <property type="match status" value="1"/>
</dbReference>
<gene>
    <name evidence="14" type="ORF">OHC33_004614</name>
</gene>
<reference evidence="14 15" key="1">
    <citation type="submission" date="2022-12" db="EMBL/GenBank/DDBJ databases">
        <title>Genomic features and morphological characterization of a novel Knufia sp. strain isolated from spacecraft assembly facility.</title>
        <authorList>
            <person name="Teixeira M."/>
            <person name="Chander A.M."/>
            <person name="Stajich J.E."/>
            <person name="Venkateswaran K."/>
        </authorList>
    </citation>
    <scope>NUCLEOTIDE SEQUENCE [LARGE SCALE GENOMIC DNA]</scope>
    <source>
        <strain evidence="14 15">FJI-L2-BK-P2</strain>
    </source>
</reference>
<evidence type="ECO:0000256" key="12">
    <source>
        <dbReference type="PIRSR" id="PIRSR602401-1"/>
    </source>
</evidence>
<dbReference type="PRINTS" id="PR00385">
    <property type="entry name" value="P450"/>
</dbReference>
<dbReference type="PANTHER" id="PTHR24305">
    <property type="entry name" value="CYTOCHROME P450"/>
    <property type="match status" value="1"/>
</dbReference>
<proteinExistence type="inferred from homology"/>
<keyword evidence="6 12" id="KW-0479">Metal-binding</keyword>
<dbReference type="AlphaFoldDB" id="A0AAN8EYC6"/>
<dbReference type="InterPro" id="IPR001128">
    <property type="entry name" value="Cyt_P450"/>
</dbReference>
<comment type="cofactor">
    <cofactor evidence="1 12">
        <name>heme</name>
        <dbReference type="ChEBI" id="CHEBI:30413"/>
    </cofactor>
</comment>
<keyword evidence="8 13" id="KW-0560">Oxidoreductase</keyword>
<protein>
    <recommendedName>
        <fullName evidence="16">Cytochrome P450</fullName>
    </recommendedName>
</protein>
<dbReference type="GO" id="GO:0016705">
    <property type="term" value="F:oxidoreductase activity, acting on paired donors, with incorporation or reduction of molecular oxygen"/>
    <property type="evidence" value="ECO:0007669"/>
    <property type="project" value="InterPro"/>
</dbReference>
<evidence type="ECO:0000256" key="2">
    <source>
        <dbReference type="ARBA" id="ARBA00004370"/>
    </source>
</evidence>
<dbReference type="EMBL" id="JAKLMC020000009">
    <property type="protein sequence ID" value="KAK5954043.1"/>
    <property type="molecule type" value="Genomic_DNA"/>
</dbReference>
<dbReference type="InterPro" id="IPR036396">
    <property type="entry name" value="Cyt_P450_sf"/>
</dbReference>
<feature type="binding site" description="axial binding residue" evidence="12">
    <location>
        <position position="460"/>
    </location>
    <ligand>
        <name>heme</name>
        <dbReference type="ChEBI" id="CHEBI:30413"/>
    </ligand>
    <ligandPart>
        <name>Fe</name>
        <dbReference type="ChEBI" id="CHEBI:18248"/>
    </ligandPart>
</feature>
<dbReference type="SUPFAM" id="SSF48264">
    <property type="entry name" value="Cytochrome P450"/>
    <property type="match status" value="1"/>
</dbReference>
<organism evidence="14 15">
    <name type="scientific">Knufia fluminis</name>
    <dbReference type="NCBI Taxonomy" id="191047"/>
    <lineage>
        <taxon>Eukaryota</taxon>
        <taxon>Fungi</taxon>
        <taxon>Dikarya</taxon>
        <taxon>Ascomycota</taxon>
        <taxon>Pezizomycotina</taxon>
        <taxon>Eurotiomycetes</taxon>
        <taxon>Chaetothyriomycetidae</taxon>
        <taxon>Chaetothyriales</taxon>
        <taxon>Trichomeriaceae</taxon>
        <taxon>Knufia</taxon>
    </lineage>
</organism>
<evidence type="ECO:0000256" key="3">
    <source>
        <dbReference type="ARBA" id="ARBA00010617"/>
    </source>
</evidence>
<dbReference type="PROSITE" id="PS00086">
    <property type="entry name" value="CYTOCHROME_P450"/>
    <property type="match status" value="1"/>
</dbReference>
<accession>A0AAN8EYC6</accession>
<keyword evidence="9 12" id="KW-0408">Iron</keyword>
<evidence type="ECO:0000256" key="1">
    <source>
        <dbReference type="ARBA" id="ARBA00001971"/>
    </source>
</evidence>
<dbReference type="GO" id="GO:0005506">
    <property type="term" value="F:iron ion binding"/>
    <property type="evidence" value="ECO:0007669"/>
    <property type="project" value="InterPro"/>
</dbReference>
<evidence type="ECO:0000256" key="8">
    <source>
        <dbReference type="ARBA" id="ARBA00023002"/>
    </source>
</evidence>
<dbReference type="PRINTS" id="PR00463">
    <property type="entry name" value="EP450I"/>
</dbReference>
<dbReference type="CDD" id="cd11061">
    <property type="entry name" value="CYP67-like"/>
    <property type="match status" value="1"/>
</dbReference>
<keyword evidence="15" id="KW-1185">Reference proteome</keyword>
<evidence type="ECO:0000256" key="9">
    <source>
        <dbReference type="ARBA" id="ARBA00023004"/>
    </source>
</evidence>
<keyword evidence="5" id="KW-0812">Transmembrane</keyword>
<evidence type="ECO:0000256" key="6">
    <source>
        <dbReference type="ARBA" id="ARBA00022723"/>
    </source>
</evidence>
<evidence type="ECO:0000256" key="11">
    <source>
        <dbReference type="ARBA" id="ARBA00023136"/>
    </source>
</evidence>
<dbReference type="PANTHER" id="PTHR24305:SF237">
    <property type="entry name" value="CYTOCHROME P450 MONOOXYGENASE ATNE-RELATED"/>
    <property type="match status" value="1"/>
</dbReference>
<evidence type="ECO:0000256" key="7">
    <source>
        <dbReference type="ARBA" id="ARBA00022989"/>
    </source>
</evidence>
<evidence type="ECO:0000256" key="4">
    <source>
        <dbReference type="ARBA" id="ARBA00022617"/>
    </source>
</evidence>
<keyword evidence="4 12" id="KW-0349">Heme</keyword>
<keyword evidence="7" id="KW-1133">Transmembrane helix</keyword>
<evidence type="ECO:0000313" key="14">
    <source>
        <dbReference type="EMBL" id="KAK5954043.1"/>
    </source>
</evidence>
<dbReference type="GO" id="GO:0004497">
    <property type="term" value="F:monooxygenase activity"/>
    <property type="evidence" value="ECO:0007669"/>
    <property type="project" value="UniProtKB-KW"/>
</dbReference>
<evidence type="ECO:0008006" key="16">
    <source>
        <dbReference type="Google" id="ProtNLM"/>
    </source>
</evidence>
<dbReference type="InterPro" id="IPR050121">
    <property type="entry name" value="Cytochrome_P450_monoxygenase"/>
</dbReference>
<dbReference type="Proteomes" id="UP001316803">
    <property type="component" value="Unassembled WGS sequence"/>
</dbReference>
<comment type="caution">
    <text evidence="14">The sequence shown here is derived from an EMBL/GenBank/DDBJ whole genome shotgun (WGS) entry which is preliminary data.</text>
</comment>
<evidence type="ECO:0000256" key="10">
    <source>
        <dbReference type="ARBA" id="ARBA00023033"/>
    </source>
</evidence>
<dbReference type="GO" id="GO:0020037">
    <property type="term" value="F:heme binding"/>
    <property type="evidence" value="ECO:0007669"/>
    <property type="project" value="InterPro"/>
</dbReference>
<evidence type="ECO:0000256" key="13">
    <source>
        <dbReference type="RuleBase" id="RU000461"/>
    </source>
</evidence>
<sequence length="522" mass="58946">MFLSIPNLALAALATWVLCLFGLTFYRLTLHPLAKYPGPFLAKITPLYDTYHCYLKDRHIDQYRCQKKYGNVYRYRPDYLVINTASGLKDLYTNAKTNPIKKNTQYRFLWDQGSVSTHSAIDKNVHAFKRRVLNYAFSEQALRNLEPFMIETIDRWLALLGADASDETKGWTKPKNMANWANYVTFDVLGDLCFGKPFGMLESDKLRSVAQIMLIRAQMLNIIGNSPVLDLFKYIQEHTPFEKYVLPGTYRSMQHFRSFAGGALKDRAVAAAEREKSGQEPRKDFVHYLSQARDPESGEGYGQVEMLAELRLLIVAGSDTSSATMAAAFYYLTRNPAVLEKLQKELRGTFDDVNNIVTGPKLSSCHYLRAVIDECLRLAPPVGGSLGREVMKGGMTVDGIPLPEGTNVGSSILALHMNEEYFTNPLTFMPERWLPEYTNPEEIAVAKTAFCPFSLGNRGCVGKPMAYNELSIALGRVFWLYDVRLSKGDNTGEGLNGLYETRDVFVVERDGPMVEFRKHVQG</sequence>
<dbReference type="InterPro" id="IPR002401">
    <property type="entry name" value="Cyt_P450_E_grp-I"/>
</dbReference>
<keyword evidence="11" id="KW-0472">Membrane</keyword>